<dbReference type="SMART" id="SM00382">
    <property type="entry name" value="AAA"/>
    <property type="match status" value="1"/>
</dbReference>
<feature type="region of interest" description="Disordered" evidence="4">
    <location>
        <begin position="141"/>
        <end position="164"/>
    </location>
</feature>
<dbReference type="GO" id="GO:0016887">
    <property type="term" value="F:ATP hydrolysis activity"/>
    <property type="evidence" value="ECO:0007669"/>
    <property type="project" value="TreeGrafter"/>
</dbReference>
<dbReference type="Proteomes" id="UP000007030">
    <property type="component" value="Chromosome"/>
</dbReference>
<dbReference type="KEGG" id="mhd:Marky_0148"/>
<dbReference type="RefSeq" id="WP_013702966.1">
    <property type="nucleotide sequence ID" value="NC_015387.1"/>
</dbReference>
<comment type="similarity">
    <text evidence="1">Belongs to the GSP E family.</text>
</comment>
<dbReference type="InterPro" id="IPR003593">
    <property type="entry name" value="AAA+_ATPase"/>
</dbReference>
<dbReference type="InterPro" id="IPR027417">
    <property type="entry name" value="P-loop_NTPase"/>
</dbReference>
<dbReference type="PANTHER" id="PTHR30258">
    <property type="entry name" value="TYPE II SECRETION SYSTEM PROTEIN GSPE-RELATED"/>
    <property type="match status" value="1"/>
</dbReference>
<evidence type="ECO:0000259" key="5">
    <source>
        <dbReference type="PROSITE" id="PS00662"/>
    </source>
</evidence>
<organism evidence="6 7">
    <name type="scientific">Marinithermus hydrothermalis (strain DSM 14884 / JCM 11576 / T1)</name>
    <dbReference type="NCBI Taxonomy" id="869210"/>
    <lineage>
        <taxon>Bacteria</taxon>
        <taxon>Thermotogati</taxon>
        <taxon>Deinococcota</taxon>
        <taxon>Deinococci</taxon>
        <taxon>Thermales</taxon>
        <taxon>Thermaceae</taxon>
        <taxon>Marinithermus</taxon>
    </lineage>
</organism>
<dbReference type="Gene3D" id="3.30.450.90">
    <property type="match status" value="1"/>
</dbReference>
<dbReference type="Pfam" id="PF00437">
    <property type="entry name" value="T2SSE"/>
    <property type="match status" value="1"/>
</dbReference>
<sequence length="551" mass="60901">MTLNPKLGELLVALGRITPEQLEEALAEQRRTGDRLGQVLLRKGLIKEEELAQVLADQQHAELVRPKQLEIDPKALALVDPRFARAHRVLPYRLEGNRLYVAMAHPSDLALIDELRYITGKEIVPKLAPDSEILEVLDQHRRTEPPAEAPEPPPALEAAPPDPAVGAAPAVQLADALLHEAIAAGASDLHLEPREHYLAVRLRIDGVLTEVRRVPKEQEPPLIARFKVLAQLNIAERRRPQDGHFTFVFEGRRHEVRLSTMGTLWGEKLVARIIYPTRVRIGLAELGMFPEDLARFETLLRRPYGILFVTGPTGSGKTTTLYAALEHIYTPARNFVTIEDPVEFPLEGINQIPVQPRLGLGFAEILRAILRQDPDVILVGEVRDAETLETALRAALTGHLVLATLHTNDAVSTVSRLFEMGAERYLVASTLIGAVAQRLVRRVCPQCGEWRPLSPEEAAFLGEAAPEAQRKGAGCTYCRGLGYKGRIGLFEIFAPDAELLRAIGQGADEAVLRARLQESGHRSLRDAGVRQVREGQTTVSELMRVIGMLEG</sequence>
<dbReference type="FunFam" id="3.30.300.160:FF:000002">
    <property type="entry name" value="Type II secretion system protein E"/>
    <property type="match status" value="1"/>
</dbReference>
<dbReference type="InterPro" id="IPR037257">
    <property type="entry name" value="T2SS_E_N_sf"/>
</dbReference>
<keyword evidence="3" id="KW-0067">ATP-binding</keyword>
<dbReference type="Pfam" id="PF05157">
    <property type="entry name" value="MshEN"/>
    <property type="match status" value="1"/>
</dbReference>
<reference evidence="6 7" key="1">
    <citation type="journal article" date="2012" name="Stand. Genomic Sci.">
        <title>Complete genome sequence of the aerobic, heterotroph Marinithermus hydrothermalis type strain (T1(T)) from a deep-sea hydrothermal vent chimney.</title>
        <authorList>
            <person name="Copeland A."/>
            <person name="Gu W."/>
            <person name="Yasawong M."/>
            <person name="Lapidus A."/>
            <person name="Lucas S."/>
            <person name="Deshpande S."/>
            <person name="Pagani I."/>
            <person name="Tapia R."/>
            <person name="Cheng J.F."/>
            <person name="Goodwin L.A."/>
            <person name="Pitluck S."/>
            <person name="Liolios K."/>
            <person name="Ivanova N."/>
            <person name="Mavromatis K."/>
            <person name="Mikhailova N."/>
            <person name="Pati A."/>
            <person name="Chen A."/>
            <person name="Palaniappan K."/>
            <person name="Land M."/>
            <person name="Pan C."/>
            <person name="Brambilla E.M."/>
            <person name="Rohde M."/>
            <person name="Tindall B.J."/>
            <person name="Sikorski J."/>
            <person name="Goker M."/>
            <person name="Detter J.C."/>
            <person name="Bristow J."/>
            <person name="Eisen J.A."/>
            <person name="Markowitz V."/>
            <person name="Hugenholtz P."/>
            <person name="Kyrpides N.C."/>
            <person name="Klenk H.P."/>
            <person name="Woyke T."/>
        </authorList>
    </citation>
    <scope>NUCLEOTIDE SEQUENCE [LARGE SCALE GENOMIC DNA]</scope>
    <source>
        <strain evidence="7">DSM 14884 / JCM 11576 / T1</strain>
    </source>
</reference>
<dbReference type="InterPro" id="IPR007831">
    <property type="entry name" value="T2SS_GspE_N"/>
</dbReference>
<dbReference type="Gene3D" id="3.30.300.160">
    <property type="entry name" value="Type II secretion system, protein E, N-terminal domain"/>
    <property type="match status" value="1"/>
</dbReference>
<evidence type="ECO:0000313" key="6">
    <source>
        <dbReference type="EMBL" id="AEB10911.1"/>
    </source>
</evidence>
<proteinExistence type="inferred from homology"/>
<dbReference type="PANTHER" id="PTHR30258:SF2">
    <property type="entry name" value="COMG OPERON PROTEIN 1"/>
    <property type="match status" value="1"/>
</dbReference>
<dbReference type="AlphaFoldDB" id="F2NLT1"/>
<dbReference type="InterPro" id="IPR001482">
    <property type="entry name" value="T2SS/T4SS_dom"/>
</dbReference>
<dbReference type="PROSITE" id="PS00662">
    <property type="entry name" value="T2SP_E"/>
    <property type="match status" value="1"/>
</dbReference>
<dbReference type="GO" id="GO:0005524">
    <property type="term" value="F:ATP binding"/>
    <property type="evidence" value="ECO:0007669"/>
    <property type="project" value="UniProtKB-KW"/>
</dbReference>
<feature type="compositionally biased region" description="Pro residues" evidence="4">
    <location>
        <begin position="147"/>
        <end position="163"/>
    </location>
</feature>
<dbReference type="GO" id="GO:0005886">
    <property type="term" value="C:plasma membrane"/>
    <property type="evidence" value="ECO:0007669"/>
    <property type="project" value="TreeGrafter"/>
</dbReference>
<keyword evidence="7" id="KW-1185">Reference proteome</keyword>
<evidence type="ECO:0000313" key="7">
    <source>
        <dbReference type="Proteomes" id="UP000007030"/>
    </source>
</evidence>
<evidence type="ECO:0000256" key="2">
    <source>
        <dbReference type="ARBA" id="ARBA00022741"/>
    </source>
</evidence>
<dbReference type="Gene3D" id="1.10.40.70">
    <property type="match status" value="1"/>
</dbReference>
<evidence type="ECO:0000256" key="4">
    <source>
        <dbReference type="SAM" id="MobiDB-lite"/>
    </source>
</evidence>
<dbReference type="EMBL" id="CP002630">
    <property type="protein sequence ID" value="AEB10911.1"/>
    <property type="molecule type" value="Genomic_DNA"/>
</dbReference>
<dbReference type="CDD" id="cd01129">
    <property type="entry name" value="PulE-GspE-like"/>
    <property type="match status" value="1"/>
</dbReference>
<protein>
    <submittedName>
        <fullName evidence="6">Type II secretion system protein E</fullName>
    </submittedName>
</protein>
<gene>
    <name evidence="6" type="ordered locus">Marky_0148</name>
</gene>
<dbReference type="STRING" id="869210.Marky_0148"/>
<evidence type="ECO:0000256" key="3">
    <source>
        <dbReference type="ARBA" id="ARBA00022840"/>
    </source>
</evidence>
<evidence type="ECO:0000256" key="1">
    <source>
        <dbReference type="ARBA" id="ARBA00006611"/>
    </source>
</evidence>
<keyword evidence="2" id="KW-0547">Nucleotide-binding</keyword>
<dbReference type="Gene3D" id="3.40.50.300">
    <property type="entry name" value="P-loop containing nucleotide triphosphate hydrolases"/>
    <property type="match status" value="1"/>
</dbReference>
<dbReference type="eggNOG" id="COG2804">
    <property type="taxonomic scope" value="Bacteria"/>
</dbReference>
<dbReference type="HOGENOM" id="CLU_013446_10_6_0"/>
<dbReference type="OrthoDB" id="9808272at2"/>
<dbReference type="SUPFAM" id="SSF160246">
    <property type="entry name" value="EspE N-terminal domain-like"/>
    <property type="match status" value="1"/>
</dbReference>
<feature type="domain" description="Bacterial type II secretion system protein E" evidence="5">
    <location>
        <begin position="370"/>
        <end position="384"/>
    </location>
</feature>
<name>F2NLT1_MARHT</name>
<dbReference type="SUPFAM" id="SSF52540">
    <property type="entry name" value="P-loop containing nucleoside triphosphate hydrolases"/>
    <property type="match status" value="1"/>
</dbReference>
<accession>F2NLT1</accession>